<keyword evidence="4 5" id="KW-0472">Membrane</keyword>
<sequence length="215" mass="24766">MRKEFHQNWAYRNYKLTAYLERLRLWECNEFEIECSRKTFAFTDFTKLVYERFCQPKVFNNRSLDLKGSTVNKTVLTEHISTPVLPDPYSQVVQYNPQRTYVELNSHFALFCGIIWCGFDATEYQRLQASIGSCLCPSGRIGTYIIMVICGVLAALIVFANTTVIVVFSRAENNRSTQVIYKMSMAVADLLVGLFVFPASIVTIYINLFGQRQLL</sequence>
<dbReference type="GO" id="GO:0016020">
    <property type="term" value="C:membrane"/>
    <property type="evidence" value="ECO:0007669"/>
    <property type="project" value="UniProtKB-SubCell"/>
</dbReference>
<evidence type="ECO:0000256" key="3">
    <source>
        <dbReference type="ARBA" id="ARBA00022989"/>
    </source>
</evidence>
<dbReference type="PROSITE" id="PS50262">
    <property type="entry name" value="G_PROTEIN_RECEP_F1_2"/>
    <property type="match status" value="1"/>
</dbReference>
<evidence type="ECO:0000256" key="4">
    <source>
        <dbReference type="ARBA" id="ARBA00023136"/>
    </source>
</evidence>
<keyword evidence="8" id="KW-1185">Reference proteome</keyword>
<feature type="transmembrane region" description="Helical" evidence="5">
    <location>
        <begin position="180"/>
        <end position="206"/>
    </location>
</feature>
<evidence type="ECO:0000259" key="6">
    <source>
        <dbReference type="PROSITE" id="PS50262"/>
    </source>
</evidence>
<evidence type="ECO:0000313" key="8">
    <source>
        <dbReference type="Proteomes" id="UP000007875"/>
    </source>
</evidence>
<reference evidence="8" key="1">
    <citation type="submission" date="2003-08" db="EMBL/GenBank/DDBJ databases">
        <authorList>
            <person name="Birren B."/>
            <person name="Nusbaum C."/>
            <person name="Abebe A."/>
            <person name="Abouelleil A."/>
            <person name="Adekoya E."/>
            <person name="Ait-zahra M."/>
            <person name="Allen N."/>
            <person name="Allen T."/>
            <person name="An P."/>
            <person name="Anderson M."/>
            <person name="Anderson S."/>
            <person name="Arachchi H."/>
            <person name="Armbruster J."/>
            <person name="Bachantsang P."/>
            <person name="Baldwin J."/>
            <person name="Barry A."/>
            <person name="Bayul T."/>
            <person name="Blitshsteyn B."/>
            <person name="Bloom T."/>
            <person name="Blye J."/>
            <person name="Boguslavskiy L."/>
            <person name="Borowsky M."/>
            <person name="Boukhgalter B."/>
            <person name="Brunache A."/>
            <person name="Butler J."/>
            <person name="Calixte N."/>
            <person name="Calvo S."/>
            <person name="Camarata J."/>
            <person name="Campo K."/>
            <person name="Chang J."/>
            <person name="Cheshatsang Y."/>
            <person name="Citroen M."/>
            <person name="Collymore A."/>
            <person name="Considine T."/>
            <person name="Cook A."/>
            <person name="Cooke P."/>
            <person name="Corum B."/>
            <person name="Cuomo C."/>
            <person name="David R."/>
            <person name="Dawoe T."/>
            <person name="Degray S."/>
            <person name="Dodge S."/>
            <person name="Dooley K."/>
            <person name="Dorje P."/>
            <person name="Dorjee K."/>
            <person name="Dorris L."/>
            <person name="Duffey N."/>
            <person name="Dupes A."/>
            <person name="Elkins T."/>
            <person name="Engels R."/>
            <person name="Erickson J."/>
            <person name="Farina A."/>
            <person name="Faro S."/>
            <person name="Ferreira P."/>
            <person name="Fischer H."/>
            <person name="Fitzgerald M."/>
            <person name="Foley K."/>
            <person name="Gage D."/>
            <person name="Galagan J."/>
            <person name="Gearin G."/>
            <person name="Gnerre S."/>
            <person name="Gnirke A."/>
            <person name="Goyette A."/>
            <person name="Graham J."/>
            <person name="Grandbois E."/>
            <person name="Gyaltsen K."/>
            <person name="Hafez N."/>
            <person name="Hagopian D."/>
            <person name="Hagos B."/>
            <person name="Hall J."/>
            <person name="Hatcher B."/>
            <person name="Heller A."/>
            <person name="Higgins H."/>
            <person name="Honan T."/>
            <person name="Horn A."/>
            <person name="Houde N."/>
            <person name="Hughes L."/>
            <person name="Hulme W."/>
            <person name="Husby E."/>
            <person name="Iliev I."/>
            <person name="Jaffe D."/>
            <person name="Jones C."/>
            <person name="Kamal M."/>
            <person name="Kamat A."/>
            <person name="Kamvysselis M."/>
            <person name="Karlsson E."/>
            <person name="Kells C."/>
            <person name="Kieu A."/>
            <person name="Kisner P."/>
            <person name="Kodira C."/>
            <person name="Kulbokas E."/>
            <person name="Labutti K."/>
            <person name="Lama D."/>
            <person name="Landers T."/>
            <person name="Leger J."/>
            <person name="Levine S."/>
            <person name="Lewis D."/>
            <person name="Lewis T."/>
            <person name="Lindblad-toh K."/>
            <person name="Liu X."/>
            <person name="Lokyitsang T."/>
            <person name="Lokyitsang Y."/>
            <person name="Lucien O."/>
            <person name="Lui A."/>
            <person name="Ma L.J."/>
            <person name="Mabbitt R."/>
            <person name="Macdonald J."/>
            <person name="Maclean C."/>
            <person name="Major J."/>
            <person name="Manning J."/>
            <person name="Marabella R."/>
            <person name="Maru K."/>
            <person name="Matthews C."/>
            <person name="Mauceli E."/>
            <person name="Mccarthy M."/>
            <person name="Mcdonough S."/>
            <person name="Mcghee T."/>
            <person name="Meldrim J."/>
            <person name="Meneus L."/>
            <person name="Mesirov J."/>
            <person name="Mihalev A."/>
            <person name="Mihova T."/>
            <person name="Mikkelsen T."/>
            <person name="Mlenga V."/>
            <person name="Moru K."/>
            <person name="Mozes J."/>
            <person name="Mulrain L."/>
            <person name="Munson G."/>
            <person name="Naylor J."/>
            <person name="Newes C."/>
            <person name="Nguyen C."/>
            <person name="Nguyen N."/>
            <person name="Nguyen T."/>
            <person name="Nicol R."/>
            <person name="Nielsen C."/>
            <person name="Nizzari M."/>
            <person name="Norbu C."/>
            <person name="Norbu N."/>
            <person name="O'donnell P."/>
            <person name="Okoawo O."/>
            <person name="O'leary S."/>
            <person name="Omotosho B."/>
            <person name="O'neill K."/>
            <person name="Osman S."/>
            <person name="Parker S."/>
            <person name="Perrin D."/>
            <person name="Phunkhang P."/>
            <person name="Piqani B."/>
            <person name="Purcell S."/>
            <person name="Rachupka T."/>
            <person name="Ramasamy U."/>
            <person name="Rameau R."/>
            <person name="Ray V."/>
            <person name="Raymond C."/>
            <person name="Retta R."/>
            <person name="Richardson S."/>
            <person name="Rise C."/>
            <person name="Rodriguez J."/>
            <person name="Rogers J."/>
            <person name="Rogov P."/>
            <person name="Rutman M."/>
            <person name="Schupbach R."/>
            <person name="Seaman C."/>
            <person name="Settipalli S."/>
            <person name="Sharpe T."/>
            <person name="Sheridan J."/>
            <person name="Sherpa N."/>
            <person name="Shi J."/>
            <person name="Smirnov S."/>
            <person name="Smith C."/>
            <person name="Sougnez C."/>
            <person name="Spencer B."/>
            <person name="Stalker J."/>
            <person name="Stange-thomann N."/>
            <person name="Stavropoulos S."/>
            <person name="Stetson K."/>
            <person name="Stone C."/>
            <person name="Stone S."/>
            <person name="Stubbs M."/>
            <person name="Talamas J."/>
            <person name="Tchuinga P."/>
            <person name="Tenzing P."/>
            <person name="Tesfaye S."/>
            <person name="Theodore J."/>
            <person name="Thoulutsang Y."/>
            <person name="Topham K."/>
            <person name="Towey S."/>
            <person name="Tsamla T."/>
            <person name="Tsomo N."/>
            <person name="Vallee D."/>
            <person name="Vassiliev H."/>
            <person name="Venkataraman V."/>
            <person name="Vinson J."/>
            <person name="Vo A."/>
            <person name="Wade C."/>
            <person name="Wang S."/>
            <person name="Wangchuk T."/>
            <person name="Wangdi T."/>
            <person name="Whittaker C."/>
            <person name="Wilkinson J."/>
            <person name="Wu Y."/>
            <person name="Wyman D."/>
            <person name="Yadav S."/>
            <person name="Yang S."/>
            <person name="Yang X."/>
            <person name="Yeager S."/>
            <person name="Yee E."/>
            <person name="Young G."/>
            <person name="Zainoun J."/>
            <person name="Zembeck L."/>
            <person name="Zimmer A."/>
            <person name="Zody M."/>
            <person name="Lander E."/>
        </authorList>
    </citation>
    <scope>NUCLEOTIDE SEQUENCE [LARGE SCALE GENOMIC DNA]</scope>
</reference>
<keyword evidence="3 5" id="KW-1133">Transmembrane helix</keyword>
<organism evidence="7 8">
    <name type="scientific">Ciona savignyi</name>
    <name type="common">Pacific transparent sea squirt</name>
    <dbReference type="NCBI Taxonomy" id="51511"/>
    <lineage>
        <taxon>Eukaryota</taxon>
        <taxon>Metazoa</taxon>
        <taxon>Chordata</taxon>
        <taxon>Tunicata</taxon>
        <taxon>Ascidiacea</taxon>
        <taxon>Phlebobranchia</taxon>
        <taxon>Cionidae</taxon>
        <taxon>Ciona</taxon>
    </lineage>
</organism>
<dbReference type="OMA" id="ATCCEAL"/>
<feature type="domain" description="G-protein coupled receptors family 1 profile" evidence="6">
    <location>
        <begin position="160"/>
        <end position="215"/>
    </location>
</feature>
<evidence type="ECO:0000313" key="7">
    <source>
        <dbReference type="Ensembl" id="ENSCSAVP00000005765.1"/>
    </source>
</evidence>
<dbReference type="Gene3D" id="1.20.1070.10">
    <property type="entry name" value="Rhodopsin 7-helix transmembrane proteins"/>
    <property type="match status" value="1"/>
</dbReference>
<evidence type="ECO:0000256" key="5">
    <source>
        <dbReference type="SAM" id="Phobius"/>
    </source>
</evidence>
<feature type="transmembrane region" description="Helical" evidence="5">
    <location>
        <begin position="144"/>
        <end position="168"/>
    </location>
</feature>
<proteinExistence type="predicted"/>
<reference evidence="7" key="3">
    <citation type="submission" date="2025-09" db="UniProtKB">
        <authorList>
            <consortium name="Ensembl"/>
        </authorList>
    </citation>
    <scope>IDENTIFICATION</scope>
</reference>
<dbReference type="CDD" id="cd00637">
    <property type="entry name" value="7tm_classA_rhodopsin-like"/>
    <property type="match status" value="1"/>
</dbReference>
<accession>H2YKB3</accession>
<keyword evidence="2 5" id="KW-0812">Transmembrane</keyword>
<dbReference type="InterPro" id="IPR017452">
    <property type="entry name" value="GPCR_Rhodpsn_7TM"/>
</dbReference>
<dbReference type="InParanoid" id="H2YKB3"/>
<protein>
    <recommendedName>
        <fullName evidence="6">G-protein coupled receptors family 1 profile domain-containing protein</fullName>
    </recommendedName>
</protein>
<dbReference type="Ensembl" id="ENSCSAVT00000005840.1">
    <property type="protein sequence ID" value="ENSCSAVP00000005765.1"/>
    <property type="gene ID" value="ENSCSAVG00000003439.1"/>
</dbReference>
<evidence type="ECO:0000256" key="2">
    <source>
        <dbReference type="ARBA" id="ARBA00022692"/>
    </source>
</evidence>
<dbReference type="HOGENOM" id="CLU_1285866_0_0_1"/>
<dbReference type="AlphaFoldDB" id="H2YKB3"/>
<comment type="subcellular location">
    <subcellularLocation>
        <location evidence="1">Membrane</location>
    </subcellularLocation>
</comment>
<evidence type="ECO:0000256" key="1">
    <source>
        <dbReference type="ARBA" id="ARBA00004370"/>
    </source>
</evidence>
<reference evidence="7" key="2">
    <citation type="submission" date="2025-08" db="UniProtKB">
        <authorList>
            <consortium name="Ensembl"/>
        </authorList>
    </citation>
    <scope>IDENTIFICATION</scope>
</reference>
<dbReference type="GeneTree" id="ENSGT00390000001988"/>
<dbReference type="SUPFAM" id="SSF81321">
    <property type="entry name" value="Family A G protein-coupled receptor-like"/>
    <property type="match status" value="1"/>
</dbReference>
<name>H2YKB3_CIOSA</name>
<dbReference type="Proteomes" id="UP000007875">
    <property type="component" value="Unassembled WGS sequence"/>
</dbReference>